<keyword evidence="3" id="KW-1185">Reference proteome</keyword>
<sequence>MLRYHVRRVSLLEQLFSEDPSSEPEEDAKEPDLEADGRPDGVADRKEDRDHFEDDVEDNSEDEVEDKGDDKDYDPVGDASADTSSLDEEEEGQDHGCTTTPTGLVEGDAFQSRNGEMTCSSRAYGQEGSSCSSSEVAAALSKVLRR</sequence>
<name>A0A9N7VU89_PLEPL</name>
<feature type="region of interest" description="Disordered" evidence="1">
    <location>
        <begin position="1"/>
        <end position="113"/>
    </location>
</feature>
<evidence type="ECO:0000256" key="1">
    <source>
        <dbReference type="SAM" id="MobiDB-lite"/>
    </source>
</evidence>
<accession>A0A9N7VU89</accession>
<comment type="caution">
    <text evidence="2">The sequence shown here is derived from an EMBL/GenBank/DDBJ whole genome shotgun (WGS) entry which is preliminary data.</text>
</comment>
<proteinExistence type="predicted"/>
<dbReference type="AlphaFoldDB" id="A0A9N7VU89"/>
<feature type="compositionally biased region" description="Basic and acidic residues" evidence="1">
    <location>
        <begin position="30"/>
        <end position="52"/>
    </location>
</feature>
<evidence type="ECO:0000313" key="3">
    <source>
        <dbReference type="Proteomes" id="UP001153269"/>
    </source>
</evidence>
<protein>
    <submittedName>
        <fullName evidence="2">Uncharacterized protein</fullName>
    </submittedName>
</protein>
<dbReference type="EMBL" id="CADEAL010004335">
    <property type="protein sequence ID" value="CAB1457293.1"/>
    <property type="molecule type" value="Genomic_DNA"/>
</dbReference>
<dbReference type="Proteomes" id="UP001153269">
    <property type="component" value="Unassembled WGS sequence"/>
</dbReference>
<gene>
    <name evidence="2" type="ORF">PLEPLA_LOCUS45115</name>
</gene>
<feature type="compositionally biased region" description="Acidic residues" evidence="1">
    <location>
        <begin position="53"/>
        <end position="67"/>
    </location>
</feature>
<organism evidence="2 3">
    <name type="scientific">Pleuronectes platessa</name>
    <name type="common">European plaice</name>
    <dbReference type="NCBI Taxonomy" id="8262"/>
    <lineage>
        <taxon>Eukaryota</taxon>
        <taxon>Metazoa</taxon>
        <taxon>Chordata</taxon>
        <taxon>Craniata</taxon>
        <taxon>Vertebrata</taxon>
        <taxon>Euteleostomi</taxon>
        <taxon>Actinopterygii</taxon>
        <taxon>Neopterygii</taxon>
        <taxon>Teleostei</taxon>
        <taxon>Neoteleostei</taxon>
        <taxon>Acanthomorphata</taxon>
        <taxon>Carangaria</taxon>
        <taxon>Pleuronectiformes</taxon>
        <taxon>Pleuronectoidei</taxon>
        <taxon>Pleuronectidae</taxon>
        <taxon>Pleuronectes</taxon>
    </lineage>
</organism>
<feature type="compositionally biased region" description="Acidic residues" evidence="1">
    <location>
        <begin position="20"/>
        <end position="29"/>
    </location>
</feature>
<reference evidence="2" key="1">
    <citation type="submission" date="2020-03" db="EMBL/GenBank/DDBJ databases">
        <authorList>
            <person name="Weist P."/>
        </authorList>
    </citation>
    <scope>NUCLEOTIDE SEQUENCE</scope>
</reference>
<evidence type="ECO:0000313" key="2">
    <source>
        <dbReference type="EMBL" id="CAB1457293.1"/>
    </source>
</evidence>